<keyword evidence="2" id="KW-1185">Reference proteome</keyword>
<dbReference type="Proteomes" id="UP001148614">
    <property type="component" value="Unassembled WGS sequence"/>
</dbReference>
<accession>A0A9W8TG96</accession>
<reference evidence="1" key="1">
    <citation type="submission" date="2022-07" db="EMBL/GenBank/DDBJ databases">
        <title>Genome Sequence of Xylaria arbuscula.</title>
        <authorList>
            <person name="Buettner E."/>
        </authorList>
    </citation>
    <scope>NUCLEOTIDE SEQUENCE</scope>
    <source>
        <strain evidence="1">VT107</strain>
    </source>
</reference>
<sequence length="274" mass="31149">MGLYAEDADPAFEALLSQFQQVHQNGLARLRIHADAAVAIVQENLAKVYGVKHLPVTAGYKDPEKAVRTLRRRQRERITLGELSVEIERRGEVWAKHSGLQRKGGQQKELQRLHKQIEQNGAILNDKSTVFPGYKATHVIICHKDSHPVGRFDDAWNIVIEVQIGTVAMYDWSEIEHDIVYKPQEDAMIPDDAKRILDMINGVTIIGDMMKDHFRNLLDPLETNQVIPSRGRSRQELGPVHILNERDRDILRDFGGTDPAMDKIRIEETKGSLT</sequence>
<gene>
    <name evidence="1" type="ORF">NPX13_g10807</name>
</gene>
<name>A0A9W8TG96_9PEZI</name>
<organism evidence="1 2">
    <name type="scientific">Xylaria arbuscula</name>
    <dbReference type="NCBI Taxonomy" id="114810"/>
    <lineage>
        <taxon>Eukaryota</taxon>
        <taxon>Fungi</taxon>
        <taxon>Dikarya</taxon>
        <taxon>Ascomycota</taxon>
        <taxon>Pezizomycotina</taxon>
        <taxon>Sordariomycetes</taxon>
        <taxon>Xylariomycetidae</taxon>
        <taxon>Xylariales</taxon>
        <taxon>Xylariaceae</taxon>
        <taxon>Xylaria</taxon>
    </lineage>
</organism>
<dbReference type="SUPFAM" id="SSF81301">
    <property type="entry name" value="Nucleotidyltransferase"/>
    <property type="match status" value="1"/>
</dbReference>
<evidence type="ECO:0008006" key="3">
    <source>
        <dbReference type="Google" id="ProtNLM"/>
    </source>
</evidence>
<dbReference type="EMBL" id="JANPWZ010003216">
    <property type="protein sequence ID" value="KAJ3553749.1"/>
    <property type="molecule type" value="Genomic_DNA"/>
</dbReference>
<protein>
    <recommendedName>
        <fullName evidence="3">RelA/SpoT domain-containing protein</fullName>
    </recommendedName>
</protein>
<dbReference type="InterPro" id="IPR043519">
    <property type="entry name" value="NT_sf"/>
</dbReference>
<comment type="caution">
    <text evidence="1">The sequence shown here is derived from an EMBL/GenBank/DDBJ whole genome shotgun (WGS) entry which is preliminary data.</text>
</comment>
<dbReference type="AlphaFoldDB" id="A0A9W8TG96"/>
<evidence type="ECO:0000313" key="2">
    <source>
        <dbReference type="Proteomes" id="UP001148614"/>
    </source>
</evidence>
<proteinExistence type="predicted"/>
<evidence type="ECO:0000313" key="1">
    <source>
        <dbReference type="EMBL" id="KAJ3553749.1"/>
    </source>
</evidence>